<sequence length="60" mass="6627">MNIFLNSFTSSVLKILMQNQAQSKKKEEKEGENKQNLNPACFKLTVPGSPSSSSSSKSYD</sequence>
<evidence type="ECO:0000313" key="3">
    <source>
        <dbReference type="Proteomes" id="UP000790347"/>
    </source>
</evidence>
<accession>A0A922HR01</accession>
<comment type="caution">
    <text evidence="2">The sequence shown here is derived from an EMBL/GenBank/DDBJ whole genome shotgun (WGS) entry which is preliminary data.</text>
</comment>
<keyword evidence="3" id="KW-1185">Reference proteome</keyword>
<reference evidence="2" key="1">
    <citation type="submission" date="2013-05" db="EMBL/GenBank/DDBJ databases">
        <authorList>
            <person name="Yim A.K.Y."/>
            <person name="Chan T.F."/>
            <person name="Ji K.M."/>
            <person name="Liu X.Y."/>
            <person name="Zhou J.W."/>
            <person name="Li R.Q."/>
            <person name="Yang K.Y."/>
            <person name="Li J."/>
            <person name="Li M."/>
            <person name="Law P.T.W."/>
            <person name="Wu Y.L."/>
            <person name="Cai Z.L."/>
            <person name="Qin H."/>
            <person name="Bao Y."/>
            <person name="Leung R.K.K."/>
            <person name="Ng P.K.S."/>
            <person name="Zou J."/>
            <person name="Zhong X.J."/>
            <person name="Ran P.X."/>
            <person name="Zhong N.S."/>
            <person name="Liu Z.G."/>
            <person name="Tsui S.K.W."/>
        </authorList>
    </citation>
    <scope>NUCLEOTIDE SEQUENCE</scope>
    <source>
        <strain evidence="2">Derf</strain>
        <tissue evidence="2">Whole organism</tissue>
    </source>
</reference>
<evidence type="ECO:0000313" key="2">
    <source>
        <dbReference type="EMBL" id="KAH9501118.1"/>
    </source>
</evidence>
<evidence type="ECO:0000256" key="1">
    <source>
        <dbReference type="SAM" id="MobiDB-lite"/>
    </source>
</evidence>
<name>A0A922HR01_DERFA</name>
<reference evidence="2" key="2">
    <citation type="journal article" date="2022" name="Res Sq">
        <title>Comparative Genomics Reveals Insights into the Divergent Evolution of Astigmatic Mites and Household Pest Adaptations.</title>
        <authorList>
            <person name="Xiong Q."/>
            <person name="Wan A.T.-Y."/>
            <person name="Liu X.-Y."/>
            <person name="Fung C.S.-H."/>
            <person name="Xiao X."/>
            <person name="Malainual N."/>
            <person name="Hou J."/>
            <person name="Wang L."/>
            <person name="Wang M."/>
            <person name="Yang K."/>
            <person name="Cui Y."/>
            <person name="Leung E."/>
            <person name="Nong W."/>
            <person name="Shin S.-K."/>
            <person name="Au S."/>
            <person name="Jeong K.Y."/>
            <person name="Chew F.T."/>
            <person name="Hui J."/>
            <person name="Leung T.F."/>
            <person name="Tungtrongchitr A."/>
            <person name="Zhong N."/>
            <person name="Liu Z."/>
            <person name="Tsui S."/>
        </authorList>
    </citation>
    <scope>NUCLEOTIDE SEQUENCE</scope>
    <source>
        <strain evidence="2">Derf</strain>
        <tissue evidence="2">Whole organism</tissue>
    </source>
</reference>
<organism evidence="2 3">
    <name type="scientific">Dermatophagoides farinae</name>
    <name type="common">American house dust mite</name>
    <dbReference type="NCBI Taxonomy" id="6954"/>
    <lineage>
        <taxon>Eukaryota</taxon>
        <taxon>Metazoa</taxon>
        <taxon>Ecdysozoa</taxon>
        <taxon>Arthropoda</taxon>
        <taxon>Chelicerata</taxon>
        <taxon>Arachnida</taxon>
        <taxon>Acari</taxon>
        <taxon>Acariformes</taxon>
        <taxon>Sarcoptiformes</taxon>
        <taxon>Astigmata</taxon>
        <taxon>Psoroptidia</taxon>
        <taxon>Analgoidea</taxon>
        <taxon>Pyroglyphidae</taxon>
        <taxon>Dermatophagoidinae</taxon>
        <taxon>Dermatophagoides</taxon>
    </lineage>
</organism>
<gene>
    <name evidence="2" type="ORF">DERF_011985</name>
</gene>
<feature type="compositionally biased region" description="Basic and acidic residues" evidence="1">
    <location>
        <begin position="24"/>
        <end position="33"/>
    </location>
</feature>
<proteinExistence type="predicted"/>
<dbReference type="Proteomes" id="UP000790347">
    <property type="component" value="Unassembled WGS sequence"/>
</dbReference>
<dbReference type="AlphaFoldDB" id="A0A922HR01"/>
<protein>
    <submittedName>
        <fullName evidence="2">Uncharacterized protein</fullName>
    </submittedName>
</protein>
<feature type="compositionally biased region" description="Low complexity" evidence="1">
    <location>
        <begin position="49"/>
        <end position="60"/>
    </location>
</feature>
<dbReference type="EMBL" id="ASGP02000006">
    <property type="protein sequence ID" value="KAH9501118.1"/>
    <property type="molecule type" value="Genomic_DNA"/>
</dbReference>
<feature type="region of interest" description="Disordered" evidence="1">
    <location>
        <begin position="21"/>
        <end position="60"/>
    </location>
</feature>